<name>A0ABR8QME5_9BACI</name>
<dbReference type="SUPFAM" id="SSF56645">
    <property type="entry name" value="Acyl-CoA dehydrogenase NM domain-like"/>
    <property type="match status" value="1"/>
</dbReference>
<dbReference type="InterPro" id="IPR006091">
    <property type="entry name" value="Acyl-CoA_Oxase/DH_mid-dom"/>
</dbReference>
<accession>A0ABR8QME5</accession>
<organism evidence="9 10">
    <name type="scientific">Cytobacillus stercorigallinarum</name>
    <dbReference type="NCBI Taxonomy" id="2762240"/>
    <lineage>
        <taxon>Bacteria</taxon>
        <taxon>Bacillati</taxon>
        <taxon>Bacillota</taxon>
        <taxon>Bacilli</taxon>
        <taxon>Bacillales</taxon>
        <taxon>Bacillaceae</taxon>
        <taxon>Cytobacillus</taxon>
    </lineage>
</organism>
<dbReference type="Gene3D" id="2.40.110.10">
    <property type="entry name" value="Butyryl-CoA Dehydrogenase, subunit A, domain 2"/>
    <property type="match status" value="1"/>
</dbReference>
<keyword evidence="4 5" id="KW-0274">FAD</keyword>
<dbReference type="InterPro" id="IPR009100">
    <property type="entry name" value="AcylCoA_DH/oxidase_NM_dom_sf"/>
</dbReference>
<dbReference type="Gene3D" id="1.10.540.10">
    <property type="entry name" value="Acyl-CoA dehydrogenase/oxidase, N-terminal domain"/>
    <property type="match status" value="1"/>
</dbReference>
<dbReference type="SUPFAM" id="SSF47203">
    <property type="entry name" value="Acyl-CoA dehydrogenase C-terminal domain-like"/>
    <property type="match status" value="1"/>
</dbReference>
<evidence type="ECO:0000313" key="9">
    <source>
        <dbReference type="EMBL" id="MBD7936599.1"/>
    </source>
</evidence>
<dbReference type="PANTHER" id="PTHR43884:SF37">
    <property type="entry name" value="ACYL-COA DEHYDROGENASE"/>
    <property type="match status" value="1"/>
</dbReference>
<dbReference type="InterPro" id="IPR013786">
    <property type="entry name" value="AcylCoA_DH/ox_N"/>
</dbReference>
<evidence type="ECO:0000259" key="7">
    <source>
        <dbReference type="Pfam" id="PF02770"/>
    </source>
</evidence>
<feature type="domain" description="Acyl-CoA dehydrogenase/oxidase C-terminal" evidence="6">
    <location>
        <begin position="228"/>
        <end position="376"/>
    </location>
</feature>
<evidence type="ECO:0000256" key="3">
    <source>
        <dbReference type="ARBA" id="ARBA00022630"/>
    </source>
</evidence>
<feature type="domain" description="Acyl-CoA oxidase/dehydrogenase middle" evidence="7">
    <location>
        <begin position="123"/>
        <end position="216"/>
    </location>
</feature>
<dbReference type="InterPro" id="IPR036250">
    <property type="entry name" value="AcylCo_DH-like_C"/>
</dbReference>
<reference evidence="9 10" key="1">
    <citation type="submission" date="2020-08" db="EMBL/GenBank/DDBJ databases">
        <title>A Genomic Blueprint of the Chicken Gut Microbiome.</title>
        <authorList>
            <person name="Gilroy R."/>
            <person name="Ravi A."/>
            <person name="Getino M."/>
            <person name="Pursley I."/>
            <person name="Horton D.L."/>
            <person name="Alikhan N.-F."/>
            <person name="Baker D."/>
            <person name="Gharbi K."/>
            <person name="Hall N."/>
            <person name="Watson M."/>
            <person name="Adriaenssens E.M."/>
            <person name="Foster-Nyarko E."/>
            <person name="Jarju S."/>
            <person name="Secka A."/>
            <person name="Antonio M."/>
            <person name="Oren A."/>
            <person name="Chaudhuri R."/>
            <person name="La Ragione R.M."/>
            <person name="Hildebrand F."/>
            <person name="Pallen M.J."/>
        </authorList>
    </citation>
    <scope>NUCLEOTIDE SEQUENCE [LARGE SCALE GENOMIC DNA]</scope>
    <source>
        <strain evidence="9 10">Sa5YUA1</strain>
    </source>
</reference>
<comment type="similarity">
    <text evidence="2 5">Belongs to the acyl-CoA dehydrogenase family.</text>
</comment>
<evidence type="ECO:0000256" key="5">
    <source>
        <dbReference type="RuleBase" id="RU362125"/>
    </source>
</evidence>
<dbReference type="Pfam" id="PF00441">
    <property type="entry name" value="Acyl-CoA_dh_1"/>
    <property type="match status" value="1"/>
</dbReference>
<evidence type="ECO:0000259" key="8">
    <source>
        <dbReference type="Pfam" id="PF02771"/>
    </source>
</evidence>
<evidence type="ECO:0000256" key="1">
    <source>
        <dbReference type="ARBA" id="ARBA00001974"/>
    </source>
</evidence>
<dbReference type="InterPro" id="IPR037069">
    <property type="entry name" value="AcylCoA_DH/ox_N_sf"/>
</dbReference>
<sequence>MLQFSFTEEQEDFRKILKQYSKEVLLPQYTKWDRENKTPRHLWEELGGLGVTGLRIPEKYGGSEADCITTGIAAEEIGKGEFNLTYSVMLNALIGEILSIHANNAIKSEWLPKIAQGKSIVGIAITEPQAGTDAGGIQSTAISKGNYFILNGEKSGISVATVADAFILFAKTDPTAGNKGISAFLVPSDLPGVECKGYEDMGNIPIGRGSVYLTDVMIPEQYLIGNLNEGFSQVMNGFDLSRLLIGLQCIGAAVQSLDETIEHVKTRHSFGRPLAVNQAVSFPIVNHYTQLELVKWQAYRGLWLRDEGLPHTKEAASVKWLAPKYSSEAIHECLLLNGHYAYTKEMPFEQRLRDVIGLEIGDGTAQANQMVIAKHLIGKEFRSYQKI</sequence>
<dbReference type="EMBL" id="JACSQT010000002">
    <property type="protein sequence ID" value="MBD7936599.1"/>
    <property type="molecule type" value="Genomic_DNA"/>
</dbReference>
<dbReference type="Proteomes" id="UP000657931">
    <property type="component" value="Unassembled WGS sequence"/>
</dbReference>
<dbReference type="Pfam" id="PF02771">
    <property type="entry name" value="Acyl-CoA_dh_N"/>
    <property type="match status" value="1"/>
</dbReference>
<keyword evidence="3 5" id="KW-0285">Flavoprotein</keyword>
<proteinExistence type="inferred from homology"/>
<comment type="cofactor">
    <cofactor evidence="1 5">
        <name>FAD</name>
        <dbReference type="ChEBI" id="CHEBI:57692"/>
    </cofactor>
</comment>
<keyword evidence="5" id="KW-0560">Oxidoreductase</keyword>
<dbReference type="RefSeq" id="WP_191812006.1">
    <property type="nucleotide sequence ID" value="NZ_JACSQT010000002.1"/>
</dbReference>
<protein>
    <submittedName>
        <fullName evidence="9">Acyl-CoA dehydrogenase family protein</fullName>
    </submittedName>
</protein>
<dbReference type="InterPro" id="IPR046373">
    <property type="entry name" value="Acyl-CoA_Oxase/DH_mid-dom_sf"/>
</dbReference>
<evidence type="ECO:0000259" key="6">
    <source>
        <dbReference type="Pfam" id="PF00441"/>
    </source>
</evidence>
<comment type="caution">
    <text evidence="9">The sequence shown here is derived from an EMBL/GenBank/DDBJ whole genome shotgun (WGS) entry which is preliminary data.</text>
</comment>
<dbReference type="InterPro" id="IPR009075">
    <property type="entry name" value="AcylCo_DH/oxidase_C"/>
</dbReference>
<dbReference type="PANTHER" id="PTHR43884">
    <property type="entry name" value="ACYL-COA DEHYDROGENASE"/>
    <property type="match status" value="1"/>
</dbReference>
<gene>
    <name evidence="9" type="ORF">H9655_06135</name>
</gene>
<evidence type="ECO:0000256" key="4">
    <source>
        <dbReference type="ARBA" id="ARBA00022827"/>
    </source>
</evidence>
<evidence type="ECO:0000256" key="2">
    <source>
        <dbReference type="ARBA" id="ARBA00009347"/>
    </source>
</evidence>
<dbReference type="Pfam" id="PF02770">
    <property type="entry name" value="Acyl-CoA_dh_M"/>
    <property type="match status" value="1"/>
</dbReference>
<dbReference type="PROSITE" id="PS00072">
    <property type="entry name" value="ACYL_COA_DH_1"/>
    <property type="match status" value="1"/>
</dbReference>
<evidence type="ECO:0000313" key="10">
    <source>
        <dbReference type="Proteomes" id="UP000657931"/>
    </source>
</evidence>
<feature type="domain" description="Acyl-CoA dehydrogenase/oxidase N-terminal" evidence="8">
    <location>
        <begin position="7"/>
        <end position="118"/>
    </location>
</feature>
<dbReference type="Gene3D" id="1.20.140.10">
    <property type="entry name" value="Butyryl-CoA Dehydrogenase, subunit A, domain 3"/>
    <property type="match status" value="1"/>
</dbReference>
<dbReference type="InterPro" id="IPR006089">
    <property type="entry name" value="Acyl-CoA_DH_CS"/>
</dbReference>
<keyword evidence="10" id="KW-1185">Reference proteome</keyword>